<dbReference type="PROSITE" id="PS50113">
    <property type="entry name" value="PAC"/>
    <property type="match status" value="1"/>
</dbReference>
<sequence>MGAKMDLGEDEAFYSKLLNDMVTFVGVLSPDGTVIFVNNAPLELAGITLEDVKGKKFYDTYWWAYSEDARERIKADIATCAGGKRLIHEIQVQTADGSLIWIEFSMHPVFDEAGNLRYLVAEGRDVSEKKQALEDAQQKVAYLDNMPTYMAVTDLEGRLQFTSAVTIEKFGIKLEDVLGTRFDQMPWWEYSEEIQQKMKDVYERAAKGEKFEFEVDVKMGEDLYPIKYTCEPLRDENGNIYALLHTGTRIDELRAALDDAKEKVMYLENAPIPIIAVDKDITIKFINRAGAEAMGMRPEDAIGKKCYEVFDTPECGTDRCCIIQIMDQGRAIRGETHLRGVKEMDIQFTCAPLVDDDGNIIGGLKYIADITDLKRLMKERERLSEEIMRVSTPVIEVWEKVLLLPLIGTLETGRAEQIMERLLGAIVKQGAEAVILDVSGIPKIDADVAQHLVKTVRAAQILGSRVILTGIRPDMADTITSIGIDLTDVDTRRTLREGLMDAIPLVEK</sequence>
<dbReference type="InterPro" id="IPR051932">
    <property type="entry name" value="Bact_StressResp_Reg"/>
</dbReference>
<dbReference type="InterPro" id="IPR002645">
    <property type="entry name" value="STAS_dom"/>
</dbReference>
<evidence type="ECO:0000313" key="6">
    <source>
        <dbReference type="Proteomes" id="UP000185779"/>
    </source>
</evidence>
<evidence type="ECO:0000313" key="4">
    <source>
        <dbReference type="EMBL" id="HEC56382.1"/>
    </source>
</evidence>
<dbReference type="CDD" id="cd00130">
    <property type="entry name" value="PAS"/>
    <property type="match status" value="3"/>
</dbReference>
<feature type="domain" description="PAS" evidence="1">
    <location>
        <begin position="10"/>
        <end position="55"/>
    </location>
</feature>
<dbReference type="SUPFAM" id="SSF55785">
    <property type="entry name" value="PYP-like sensor domain (PAS domain)"/>
    <property type="match status" value="3"/>
</dbReference>
<dbReference type="EMBL" id="DRIE01000008">
    <property type="protein sequence ID" value="HEC56382.1"/>
    <property type="molecule type" value="Genomic_DNA"/>
</dbReference>
<accession>A0A1F2P6R8</accession>
<evidence type="ECO:0000313" key="5">
    <source>
        <dbReference type="EMBL" id="OFV66682.1"/>
    </source>
</evidence>
<dbReference type="PROSITE" id="PS50112">
    <property type="entry name" value="PAS"/>
    <property type="match status" value="2"/>
</dbReference>
<dbReference type="AlphaFoldDB" id="A0A1F2P6R8"/>
<dbReference type="InterPro" id="IPR013656">
    <property type="entry name" value="PAS_4"/>
</dbReference>
<organism evidence="5 6">
    <name type="scientific">Candidatus Syntropharchaeum butanivorans</name>
    <dbReference type="NCBI Taxonomy" id="1839936"/>
    <lineage>
        <taxon>Archaea</taxon>
        <taxon>Methanobacteriati</taxon>
        <taxon>Methanobacteriota</taxon>
        <taxon>Stenosarchaea group</taxon>
        <taxon>Methanomicrobia</taxon>
        <taxon>Methanosarcinales</taxon>
        <taxon>ANME-2 cluster</taxon>
        <taxon>Candidatus Syntropharchaeum</taxon>
    </lineage>
</organism>
<name>A0A1F2P6R8_9EURY</name>
<evidence type="ECO:0000259" key="1">
    <source>
        <dbReference type="PROSITE" id="PS50112"/>
    </source>
</evidence>
<reference evidence="5 6" key="1">
    <citation type="submission" date="2016-05" db="EMBL/GenBank/DDBJ databases">
        <title>Microbial consortia oxidize butane by reversing methanogenesis.</title>
        <authorList>
            <person name="Laso-Perez R."/>
            <person name="Richter M."/>
            <person name="Wegener G."/>
            <person name="Musat F."/>
        </authorList>
    </citation>
    <scope>NUCLEOTIDE SEQUENCE [LARGE SCALE GENOMIC DNA]</scope>
    <source>
        <strain evidence="5">BOX1</strain>
    </source>
</reference>
<dbReference type="PROSITE" id="PS50801">
    <property type="entry name" value="STAS"/>
    <property type="match status" value="1"/>
</dbReference>
<dbReference type="PANTHER" id="PTHR33745:SF1">
    <property type="entry name" value="RSBT ANTAGONIST PROTEIN RSBS"/>
    <property type="match status" value="1"/>
</dbReference>
<dbReference type="InterPro" id="IPR001610">
    <property type="entry name" value="PAC"/>
</dbReference>
<dbReference type="CDD" id="cd07041">
    <property type="entry name" value="STAS_RsbR_RsbS_like"/>
    <property type="match status" value="1"/>
</dbReference>
<evidence type="ECO:0000259" key="2">
    <source>
        <dbReference type="PROSITE" id="PS50113"/>
    </source>
</evidence>
<dbReference type="InterPro" id="IPR035965">
    <property type="entry name" value="PAS-like_dom_sf"/>
</dbReference>
<dbReference type="InterPro" id="IPR000700">
    <property type="entry name" value="PAS-assoc_C"/>
</dbReference>
<proteinExistence type="predicted"/>
<feature type="domain" description="PAS" evidence="1">
    <location>
        <begin position="259"/>
        <end position="304"/>
    </location>
</feature>
<dbReference type="InterPro" id="IPR000014">
    <property type="entry name" value="PAS"/>
</dbReference>
<keyword evidence="6" id="KW-1185">Reference proteome</keyword>
<dbReference type="Pfam" id="PF01740">
    <property type="entry name" value="STAS"/>
    <property type="match status" value="1"/>
</dbReference>
<dbReference type="STRING" id="1839936.SBU_000649"/>
<evidence type="ECO:0000259" key="3">
    <source>
        <dbReference type="PROSITE" id="PS50801"/>
    </source>
</evidence>
<dbReference type="Proteomes" id="UP000885936">
    <property type="component" value="Unassembled WGS sequence"/>
</dbReference>
<dbReference type="Gene3D" id="3.30.750.24">
    <property type="entry name" value="STAS domain"/>
    <property type="match status" value="1"/>
</dbReference>
<dbReference type="SMART" id="SM00091">
    <property type="entry name" value="PAS"/>
    <property type="match status" value="3"/>
</dbReference>
<dbReference type="NCBIfam" id="TIGR00229">
    <property type="entry name" value="sensory_box"/>
    <property type="match status" value="3"/>
</dbReference>
<gene>
    <name evidence="4" type="ORF">ENI32_00610</name>
    <name evidence="5" type="ORF">SBU_000649</name>
</gene>
<feature type="domain" description="PAC" evidence="2">
    <location>
        <begin position="86"/>
        <end position="138"/>
    </location>
</feature>
<dbReference type="Pfam" id="PF08448">
    <property type="entry name" value="PAS_4"/>
    <property type="match status" value="3"/>
</dbReference>
<comment type="caution">
    <text evidence="5">The sequence shown here is derived from an EMBL/GenBank/DDBJ whole genome shotgun (WGS) entry which is preliminary data.</text>
</comment>
<dbReference type="EMBL" id="LYOR01000002">
    <property type="protein sequence ID" value="OFV66682.1"/>
    <property type="molecule type" value="Genomic_DNA"/>
</dbReference>
<protein>
    <submittedName>
        <fullName evidence="4">PAS domain S-box protein</fullName>
    </submittedName>
    <submittedName>
        <fullName evidence="5">PAS fold-4 domain protein</fullName>
    </submittedName>
</protein>
<dbReference type="InterPro" id="IPR036513">
    <property type="entry name" value="STAS_dom_sf"/>
</dbReference>
<feature type="domain" description="STAS" evidence="3">
    <location>
        <begin position="391"/>
        <end position="502"/>
    </location>
</feature>
<dbReference type="Gene3D" id="3.30.450.20">
    <property type="entry name" value="PAS domain"/>
    <property type="match status" value="3"/>
</dbReference>
<dbReference type="SMART" id="SM00086">
    <property type="entry name" value="PAC"/>
    <property type="match status" value="3"/>
</dbReference>
<dbReference type="PANTHER" id="PTHR33745">
    <property type="entry name" value="RSBT ANTAGONIST PROTEIN RSBS-RELATED"/>
    <property type="match status" value="1"/>
</dbReference>
<dbReference type="Proteomes" id="UP000185779">
    <property type="component" value="Unassembled WGS sequence"/>
</dbReference>
<reference evidence="4" key="2">
    <citation type="journal article" date="2020" name="mSystems">
        <title>Genome- and Community-Level Interaction Insights into Carbon Utilization and Element Cycling Functions of Hydrothermarchaeota in Hydrothermal Sediment.</title>
        <authorList>
            <person name="Zhou Z."/>
            <person name="Liu Y."/>
            <person name="Xu W."/>
            <person name="Pan J."/>
            <person name="Luo Z.H."/>
            <person name="Li M."/>
        </authorList>
    </citation>
    <scope>NUCLEOTIDE SEQUENCE [LARGE SCALE GENOMIC DNA]</scope>
    <source>
        <strain evidence="4">HyVt-386</strain>
    </source>
</reference>
<dbReference type="SUPFAM" id="SSF52091">
    <property type="entry name" value="SpoIIaa-like"/>
    <property type="match status" value="1"/>
</dbReference>